<comment type="caution">
    <text evidence="2">The sequence shown here is derived from an EMBL/GenBank/DDBJ whole genome shotgun (WGS) entry which is preliminary data.</text>
</comment>
<dbReference type="Proteomes" id="UP000677228">
    <property type="component" value="Unassembled WGS sequence"/>
</dbReference>
<dbReference type="Proteomes" id="UP000681722">
    <property type="component" value="Unassembled WGS sequence"/>
</dbReference>
<dbReference type="EMBL" id="CAJOBC010092229">
    <property type="protein sequence ID" value="CAF4407586.1"/>
    <property type="molecule type" value="Genomic_DNA"/>
</dbReference>
<dbReference type="EMBL" id="CAJOBA010049705">
    <property type="protein sequence ID" value="CAF4226659.1"/>
    <property type="molecule type" value="Genomic_DNA"/>
</dbReference>
<evidence type="ECO:0000313" key="3">
    <source>
        <dbReference type="EMBL" id="CAF4226659.1"/>
    </source>
</evidence>
<dbReference type="EMBL" id="CAJNOK010027932">
    <property type="protein sequence ID" value="CAF1427951.1"/>
    <property type="molecule type" value="Genomic_DNA"/>
</dbReference>
<name>A0A815WJR4_9BILA</name>
<evidence type="ECO:0000313" key="4">
    <source>
        <dbReference type="EMBL" id="CAF4407586.1"/>
    </source>
</evidence>
<accession>A0A815WJR4</accession>
<dbReference type="Proteomes" id="UP000682733">
    <property type="component" value="Unassembled WGS sequence"/>
</dbReference>
<organism evidence="2 5">
    <name type="scientific">Didymodactylos carnosus</name>
    <dbReference type="NCBI Taxonomy" id="1234261"/>
    <lineage>
        <taxon>Eukaryota</taxon>
        <taxon>Metazoa</taxon>
        <taxon>Spiralia</taxon>
        <taxon>Gnathifera</taxon>
        <taxon>Rotifera</taxon>
        <taxon>Eurotatoria</taxon>
        <taxon>Bdelloidea</taxon>
        <taxon>Philodinida</taxon>
        <taxon>Philodinidae</taxon>
        <taxon>Didymodactylos</taxon>
    </lineage>
</organism>
<feature type="non-terminal residue" evidence="2">
    <location>
        <position position="1"/>
    </location>
</feature>
<keyword evidence="5" id="KW-1185">Reference proteome</keyword>
<dbReference type="AlphaFoldDB" id="A0A815WJR4"/>
<sequence length="317" mass="36582">YKNAHDPNQQIADPPAQCRQLMQMLDAFTERARGQLAKISNKELAEKQSNMKVPLLGQAAYLPKKKKTLFSFKKKTKNKRSVDKIPTSLFNSLNATEISTTVKDTLKHEQKLFTIQHTDPAISTSATTTAGTVRITAAIMKIDPIYRIINKTMMELGNDDLKDELNNHQRLMQQLNITTDWIYPTFINSGERSLIISKRTEVQNVPGDIIVASIMSTSITVREDDVLETISRSIAKFCQQYDIIKRLRANERAFKKYALQFETRQGNRLRIKNSAHRKTFMDLEEAIYELEITYKQLRENYRFARNFLMNLGMLVQL</sequence>
<evidence type="ECO:0000313" key="2">
    <source>
        <dbReference type="EMBL" id="CAF1546831.1"/>
    </source>
</evidence>
<evidence type="ECO:0000313" key="5">
    <source>
        <dbReference type="Proteomes" id="UP000663829"/>
    </source>
</evidence>
<evidence type="ECO:0000313" key="1">
    <source>
        <dbReference type="EMBL" id="CAF1427951.1"/>
    </source>
</evidence>
<reference evidence="2" key="1">
    <citation type="submission" date="2021-02" db="EMBL/GenBank/DDBJ databases">
        <authorList>
            <person name="Nowell W R."/>
        </authorList>
    </citation>
    <scope>NUCLEOTIDE SEQUENCE</scope>
</reference>
<proteinExistence type="predicted"/>
<dbReference type="Proteomes" id="UP000663829">
    <property type="component" value="Unassembled WGS sequence"/>
</dbReference>
<protein>
    <submittedName>
        <fullName evidence="2">Uncharacterized protein</fullName>
    </submittedName>
</protein>
<dbReference type="EMBL" id="CAJNOQ010026569">
    <property type="protein sequence ID" value="CAF1546831.1"/>
    <property type="molecule type" value="Genomic_DNA"/>
</dbReference>
<gene>
    <name evidence="2" type="ORF">GPM918_LOCUS38957</name>
    <name evidence="1" type="ORF">OVA965_LOCUS33930</name>
    <name evidence="4" type="ORF">SRO942_LOCUS39809</name>
    <name evidence="3" type="ORF">TMI583_LOCUS34833</name>
</gene>